<evidence type="ECO:0000256" key="1">
    <source>
        <dbReference type="SAM" id="MobiDB-lite"/>
    </source>
</evidence>
<keyword evidence="3" id="KW-1185">Reference proteome</keyword>
<name>A0AAD7YMB8_MYTSE</name>
<gene>
    <name evidence="2" type="ORF">PYW07_016797</name>
</gene>
<dbReference type="EMBL" id="JARGEI010000015">
    <property type="protein sequence ID" value="KAJ8719241.1"/>
    <property type="molecule type" value="Genomic_DNA"/>
</dbReference>
<dbReference type="Gene3D" id="4.10.60.10">
    <property type="entry name" value="Zinc finger, CCHC-type"/>
    <property type="match status" value="1"/>
</dbReference>
<evidence type="ECO:0000313" key="3">
    <source>
        <dbReference type="Proteomes" id="UP001231518"/>
    </source>
</evidence>
<evidence type="ECO:0000313" key="2">
    <source>
        <dbReference type="EMBL" id="KAJ8719241.1"/>
    </source>
</evidence>
<feature type="region of interest" description="Disordered" evidence="1">
    <location>
        <begin position="1"/>
        <end position="20"/>
    </location>
</feature>
<dbReference type="Proteomes" id="UP001231518">
    <property type="component" value="Chromosome 8"/>
</dbReference>
<proteinExistence type="predicted"/>
<reference evidence="2" key="1">
    <citation type="submission" date="2023-03" db="EMBL/GenBank/DDBJ databases">
        <title>Chromosome-level genomes of two armyworms, Mythimna separata and Mythimna loreyi, provide insights into the biosynthesis and reception of sex pheromones.</title>
        <authorList>
            <person name="Zhao H."/>
        </authorList>
    </citation>
    <scope>NUCLEOTIDE SEQUENCE</scope>
    <source>
        <strain evidence="2">BeijingLab</strain>
        <tissue evidence="2">Pupa</tissue>
    </source>
</reference>
<sequence>MERFITRSNSVGKRPLEGPVDTSEWKIPKFTLPAAEQNKPIPVKTSNQFSVLRSVKPQETDVFAARLKAASTPKRKSGHIPPIILQMKPEWTHDTIKNLVLKHTKNFDLQYRSNNKIVISCYSPESHQAVKEGFQANDLAFHTFPRKDEKSYKAVIFGLPAYTEDSLAEELEILGFKDAKLRRMKLPADNNKGNDFCPPILAQLPAGSDFSKFLKIRYISNCVVQIQKYQAKNPFGTQCFRCQGFGHSSRNCNLSPRCVKCIESHPTSECPKKDRTRPAQCCNCKGDHPANFRQCIERQKYLKLIQARQDQIKATREAKISPKIRNVDGRSWNSVVAANKTELSTTEAQSQIGTEDQTTADMLAILMTIKSIKKQFVTCNSMMDKVILILTHLGKYV</sequence>
<evidence type="ECO:0008006" key="4">
    <source>
        <dbReference type="Google" id="ProtNLM"/>
    </source>
</evidence>
<protein>
    <recommendedName>
        <fullName evidence="4">Gag-like protein</fullName>
    </recommendedName>
</protein>
<feature type="compositionally biased region" description="Polar residues" evidence="1">
    <location>
        <begin position="1"/>
        <end position="11"/>
    </location>
</feature>
<comment type="caution">
    <text evidence="2">The sequence shown here is derived from an EMBL/GenBank/DDBJ whole genome shotgun (WGS) entry which is preliminary data.</text>
</comment>
<dbReference type="AlphaFoldDB" id="A0AAD7YMB8"/>
<accession>A0AAD7YMB8</accession>
<organism evidence="2 3">
    <name type="scientific">Mythimna separata</name>
    <name type="common">Oriental armyworm</name>
    <name type="synonym">Pseudaletia separata</name>
    <dbReference type="NCBI Taxonomy" id="271217"/>
    <lineage>
        <taxon>Eukaryota</taxon>
        <taxon>Metazoa</taxon>
        <taxon>Ecdysozoa</taxon>
        <taxon>Arthropoda</taxon>
        <taxon>Hexapoda</taxon>
        <taxon>Insecta</taxon>
        <taxon>Pterygota</taxon>
        <taxon>Neoptera</taxon>
        <taxon>Endopterygota</taxon>
        <taxon>Lepidoptera</taxon>
        <taxon>Glossata</taxon>
        <taxon>Ditrysia</taxon>
        <taxon>Noctuoidea</taxon>
        <taxon>Noctuidae</taxon>
        <taxon>Noctuinae</taxon>
        <taxon>Hadenini</taxon>
        <taxon>Mythimna</taxon>
    </lineage>
</organism>